<dbReference type="Proteomes" id="UP000002058">
    <property type="component" value="Unassembled WGS sequence"/>
</dbReference>
<dbReference type="Pfam" id="PF11496">
    <property type="entry name" value="HDA2-3"/>
    <property type="match status" value="1"/>
</dbReference>
<feature type="compositionally biased region" description="Basic and acidic residues" evidence="1">
    <location>
        <begin position="636"/>
        <end position="647"/>
    </location>
</feature>
<dbReference type="eggNOG" id="ENOG502S6DU">
    <property type="taxonomic scope" value="Eukaryota"/>
</dbReference>
<name>C4JM31_UNCRE</name>
<proteinExistence type="predicted"/>
<feature type="region of interest" description="Disordered" evidence="1">
    <location>
        <begin position="729"/>
        <end position="786"/>
    </location>
</feature>
<feature type="region of interest" description="Disordered" evidence="1">
    <location>
        <begin position="1"/>
        <end position="68"/>
    </location>
</feature>
<dbReference type="VEuPathDB" id="FungiDB:UREG_03889"/>
<evidence type="ECO:0000313" key="3">
    <source>
        <dbReference type="Proteomes" id="UP000002058"/>
    </source>
</evidence>
<organism evidence="2 3">
    <name type="scientific">Uncinocarpus reesii (strain UAMH 1704)</name>
    <dbReference type="NCBI Taxonomy" id="336963"/>
    <lineage>
        <taxon>Eukaryota</taxon>
        <taxon>Fungi</taxon>
        <taxon>Dikarya</taxon>
        <taxon>Ascomycota</taxon>
        <taxon>Pezizomycotina</taxon>
        <taxon>Eurotiomycetes</taxon>
        <taxon>Eurotiomycetidae</taxon>
        <taxon>Onygenales</taxon>
        <taxon>Onygenaceae</taxon>
        <taxon>Uncinocarpus</taxon>
    </lineage>
</organism>
<dbReference type="EMBL" id="CH476616">
    <property type="protein sequence ID" value="EEP79043.1"/>
    <property type="molecule type" value="Genomic_DNA"/>
</dbReference>
<feature type="region of interest" description="Disordered" evidence="1">
    <location>
        <begin position="636"/>
        <end position="671"/>
    </location>
</feature>
<dbReference type="AlphaFoldDB" id="C4JM31"/>
<feature type="region of interest" description="Disordered" evidence="1">
    <location>
        <begin position="454"/>
        <end position="529"/>
    </location>
</feature>
<evidence type="ECO:0008006" key="4">
    <source>
        <dbReference type="Google" id="ProtNLM"/>
    </source>
</evidence>
<dbReference type="GO" id="GO:0070823">
    <property type="term" value="C:HDA1 complex"/>
    <property type="evidence" value="ECO:0007669"/>
    <property type="project" value="InterPro"/>
</dbReference>
<feature type="compositionally biased region" description="Polar residues" evidence="1">
    <location>
        <begin position="44"/>
        <end position="56"/>
    </location>
</feature>
<feature type="compositionally biased region" description="Low complexity" evidence="1">
    <location>
        <begin position="658"/>
        <end position="670"/>
    </location>
</feature>
<feature type="compositionally biased region" description="Polar residues" evidence="1">
    <location>
        <begin position="764"/>
        <end position="775"/>
    </location>
</feature>
<dbReference type="KEGG" id="ure:UREG_03889"/>
<gene>
    <name evidence="2" type="ORF">UREG_03889</name>
</gene>
<feature type="compositionally biased region" description="Polar residues" evidence="1">
    <location>
        <begin position="741"/>
        <end position="750"/>
    </location>
</feature>
<dbReference type="OMA" id="GDYWLPT"/>
<dbReference type="STRING" id="336963.C4JM31"/>
<keyword evidence="3" id="KW-1185">Reference proteome</keyword>
<feature type="compositionally biased region" description="Polar residues" evidence="1">
    <location>
        <begin position="498"/>
        <end position="528"/>
    </location>
</feature>
<feature type="compositionally biased region" description="Polar residues" evidence="1">
    <location>
        <begin position="454"/>
        <end position="466"/>
    </location>
</feature>
<sequence length="786" mass="87038">MEGSASNDSQRPQSVAEAARNNPGTTFLERMTYLRAAERASIKPLQSLTESETPSSAGDIEPSAPPTAAEGVIPLSVRHDKAPPARLGHETASPVPFVAPQALHYNPDQPALLGEAGVKLGTTNLSTPTASLELAAQQLDHGASFEKRVMEEHKGVSLGSFEFAIPLSMDSRVKDDYDNTLEEMSKNIRKFVAGSASSTGAEIEDSLAPQMRRMIERLDNISTHPDLNLPDQPSSGSLEVEKEASWAEYSSSKFQFLGYFIDAVSEASLARPIHVIVMAKPGTTIDILTKYFLGKQLEKNPSEVPGKQQSVFTSGHLSFELRMAGGDPTATPFKEPSIIIALDSSFNASDPTVIQLRTTSSPDRLVPVVRLIISNTAEHIALCLPEFSDLDKLRLLVKYTNFYSSVAGEVQDDALGVQENAEETLRYLLSDPDAREWTLPDVEVVGIPISEQSSLEPEQLRTMSASRQKRWLGQDDGEEVDIENSSKRQRMTPFQDITHISDSMKGQTQGTQEASPLKSQGKSDTAENAETRELRATLEDLQNRLQAVEANFANLQHRYESKHELYHKIRRELNQTAESAKRSAARVEKQKEEISRLRDEKSALIKDLEEARQTIREGGGLPADLENAKEEIRKLSEENSRLERVSQQERSQSEFTRQQYQNASSAAAQSGIEVRQLGEQVEELKRKSSGEASRLKELRTQSTEKEHLARVQELEKLLASREKLLMMKEEEVKDLRKNRPATRSTSTQPRSPKFAGMSRPASPAPNSSTGSNNLGRGSVLRFRVEP</sequence>
<evidence type="ECO:0000256" key="1">
    <source>
        <dbReference type="SAM" id="MobiDB-lite"/>
    </source>
</evidence>
<dbReference type="GeneID" id="8441486"/>
<dbReference type="OrthoDB" id="3647690at2759"/>
<dbReference type="InParanoid" id="C4JM31"/>
<accession>C4JM31</accession>
<protein>
    <recommendedName>
        <fullName evidence="4">HDA1 complex subunit</fullName>
    </recommendedName>
</protein>
<feature type="compositionally biased region" description="Polar residues" evidence="1">
    <location>
        <begin position="648"/>
        <end position="657"/>
    </location>
</feature>
<dbReference type="RefSeq" id="XP_002544372.1">
    <property type="nucleotide sequence ID" value="XM_002544326.1"/>
</dbReference>
<reference evidence="3" key="1">
    <citation type="journal article" date="2009" name="Genome Res.">
        <title>Comparative genomic analyses of the human fungal pathogens Coccidioides and their relatives.</title>
        <authorList>
            <person name="Sharpton T.J."/>
            <person name="Stajich J.E."/>
            <person name="Rounsley S.D."/>
            <person name="Gardner M.J."/>
            <person name="Wortman J.R."/>
            <person name="Jordar V.S."/>
            <person name="Maiti R."/>
            <person name="Kodira C.D."/>
            <person name="Neafsey D.E."/>
            <person name="Zeng Q."/>
            <person name="Hung C.-Y."/>
            <person name="McMahan C."/>
            <person name="Muszewska A."/>
            <person name="Grynberg M."/>
            <person name="Mandel M.A."/>
            <person name="Kellner E.M."/>
            <person name="Barker B.M."/>
            <person name="Galgiani J.N."/>
            <person name="Orbach M.J."/>
            <person name="Kirkland T.N."/>
            <person name="Cole G.T."/>
            <person name="Henn M.R."/>
            <person name="Birren B.W."/>
            <person name="Taylor J.W."/>
        </authorList>
    </citation>
    <scope>NUCLEOTIDE SEQUENCE [LARGE SCALE GENOMIC DNA]</scope>
    <source>
        <strain evidence="3">UAMH 1704</strain>
    </source>
</reference>
<dbReference type="InterPro" id="IPR038609">
    <property type="entry name" value="HDA1_su2/3_sf"/>
</dbReference>
<feature type="compositionally biased region" description="Polar residues" evidence="1">
    <location>
        <begin position="1"/>
        <end position="13"/>
    </location>
</feature>
<evidence type="ECO:0000313" key="2">
    <source>
        <dbReference type="EMBL" id="EEP79043.1"/>
    </source>
</evidence>
<dbReference type="HOGENOM" id="CLU_004103_0_0_1"/>
<dbReference type="Gene3D" id="3.40.50.12360">
    <property type="match status" value="1"/>
</dbReference>
<dbReference type="InterPro" id="IPR021006">
    <property type="entry name" value="Hda2/3"/>
</dbReference>